<dbReference type="Proteomes" id="UP000198211">
    <property type="component" value="Unassembled WGS sequence"/>
</dbReference>
<organism evidence="1 2">
    <name type="scientific">Phytophthora megakarya</name>
    <dbReference type="NCBI Taxonomy" id="4795"/>
    <lineage>
        <taxon>Eukaryota</taxon>
        <taxon>Sar</taxon>
        <taxon>Stramenopiles</taxon>
        <taxon>Oomycota</taxon>
        <taxon>Peronosporomycetes</taxon>
        <taxon>Peronosporales</taxon>
        <taxon>Peronosporaceae</taxon>
        <taxon>Phytophthora</taxon>
    </lineage>
</organism>
<proteinExistence type="predicted"/>
<gene>
    <name evidence="1" type="ORF">PHMEG_00017351</name>
</gene>
<accession>A0A225VY52</accession>
<dbReference type="EMBL" id="NBNE01002634">
    <property type="protein sequence ID" value="OWZ09879.1"/>
    <property type="molecule type" value="Genomic_DNA"/>
</dbReference>
<dbReference type="AlphaFoldDB" id="A0A225VY52"/>
<reference evidence="2" key="1">
    <citation type="submission" date="2017-03" db="EMBL/GenBank/DDBJ databases">
        <title>Phytopthora megakarya and P. palmivora, two closely related causual agents of cacao black pod achieved similar genome size and gene model numbers by different mechanisms.</title>
        <authorList>
            <person name="Ali S."/>
            <person name="Shao J."/>
            <person name="Larry D.J."/>
            <person name="Kronmiller B."/>
            <person name="Shen D."/>
            <person name="Strem M.D."/>
            <person name="Melnick R.L."/>
            <person name="Guiltinan M.J."/>
            <person name="Tyler B.M."/>
            <person name="Meinhardt L.W."/>
            <person name="Bailey B.A."/>
        </authorList>
    </citation>
    <scope>NUCLEOTIDE SEQUENCE [LARGE SCALE GENOMIC DNA]</scope>
    <source>
        <strain evidence="2">zdho120</strain>
    </source>
</reference>
<name>A0A225VY52_9STRA</name>
<keyword evidence="2" id="KW-1185">Reference proteome</keyword>
<evidence type="ECO:0000313" key="1">
    <source>
        <dbReference type="EMBL" id="OWZ09879.1"/>
    </source>
</evidence>
<comment type="caution">
    <text evidence="1">The sequence shown here is derived from an EMBL/GenBank/DDBJ whole genome shotgun (WGS) entry which is preliminary data.</text>
</comment>
<protein>
    <submittedName>
        <fullName evidence="1">Uncharacterized protein</fullName>
    </submittedName>
</protein>
<sequence length="153" mass="16815">MQYKTKSLEYINAVEFAELATLAETCVSPNSLSRKALSAAKVIDCVIGEAGWLIEDKFSRSQIMLLLQDLAGSVRAATQACKVSTQKELVSTREVLRIDALSARQLLRDVISSGVKTLNSQVRTVRAKHPSKNATFSEFGWFDDDADEDDQSG</sequence>
<evidence type="ECO:0000313" key="2">
    <source>
        <dbReference type="Proteomes" id="UP000198211"/>
    </source>
</evidence>